<feature type="domain" description="Pseudouridine synthase RsuA/RluA-like" evidence="4">
    <location>
        <begin position="330"/>
        <end position="435"/>
    </location>
</feature>
<gene>
    <name evidence="6" type="ORF">Cvel_10870</name>
</gene>
<dbReference type="Gene3D" id="3.30.70.580">
    <property type="entry name" value="Pseudouridine synthase I, catalytic domain, N-terminal subdomain"/>
    <property type="match status" value="1"/>
</dbReference>
<feature type="compositionally biased region" description="Low complexity" evidence="3">
    <location>
        <begin position="510"/>
        <end position="520"/>
    </location>
</feature>
<dbReference type="InterPro" id="IPR002942">
    <property type="entry name" value="S4_RNA-bd"/>
</dbReference>
<feature type="compositionally biased region" description="Acidic residues" evidence="3">
    <location>
        <begin position="616"/>
        <end position="629"/>
    </location>
</feature>
<keyword evidence="1" id="KW-0413">Isomerase</keyword>
<feature type="region of interest" description="Disordered" evidence="3">
    <location>
        <begin position="482"/>
        <end position="651"/>
    </location>
</feature>
<keyword evidence="2" id="KW-0694">RNA-binding</keyword>
<feature type="region of interest" description="Disordered" evidence="3">
    <location>
        <begin position="191"/>
        <end position="222"/>
    </location>
</feature>
<evidence type="ECO:0000313" key="6">
    <source>
        <dbReference type="EMBL" id="CEM51803.1"/>
    </source>
</evidence>
<feature type="compositionally biased region" description="Low complexity" evidence="3">
    <location>
        <begin position="587"/>
        <end position="605"/>
    </location>
</feature>
<feature type="compositionally biased region" description="Basic and acidic residues" evidence="3">
    <location>
        <begin position="482"/>
        <end position="497"/>
    </location>
</feature>
<dbReference type="GO" id="GO:0003723">
    <property type="term" value="F:RNA binding"/>
    <property type="evidence" value="ECO:0007669"/>
    <property type="project" value="UniProtKB-KW"/>
</dbReference>
<dbReference type="InterPro" id="IPR036986">
    <property type="entry name" value="S4_RNA-bd_sf"/>
</dbReference>
<evidence type="ECO:0000256" key="2">
    <source>
        <dbReference type="PROSITE-ProRule" id="PRU00182"/>
    </source>
</evidence>
<dbReference type="InterPro" id="IPR006145">
    <property type="entry name" value="PsdUridine_synth_RsuA/RluA"/>
</dbReference>
<dbReference type="InterPro" id="IPR020094">
    <property type="entry name" value="TruA/RsuA/RluB/E/F_N"/>
</dbReference>
<feature type="compositionally biased region" description="Basic and acidic residues" evidence="3">
    <location>
        <begin position="191"/>
        <end position="207"/>
    </location>
</feature>
<name>A0A0G4I4I8_9ALVE</name>
<dbReference type="NCBIfam" id="TIGR00093">
    <property type="entry name" value="pseudouridine synthase"/>
    <property type="match status" value="1"/>
</dbReference>
<dbReference type="InterPro" id="IPR000748">
    <property type="entry name" value="PsdUridine_synth_RsuA/RluB/E/F"/>
</dbReference>
<dbReference type="GO" id="GO:0009982">
    <property type="term" value="F:pseudouridine synthase activity"/>
    <property type="evidence" value="ECO:0007669"/>
    <property type="project" value="InterPro"/>
</dbReference>
<dbReference type="PANTHER" id="PTHR47683">
    <property type="entry name" value="PSEUDOURIDINE SYNTHASE FAMILY PROTEIN-RELATED"/>
    <property type="match status" value="1"/>
</dbReference>
<dbReference type="VEuPathDB" id="CryptoDB:Cvel_10870"/>
<dbReference type="InterPro" id="IPR042092">
    <property type="entry name" value="PsdUridine_s_RsuA/RluB/E/F_cat"/>
</dbReference>
<protein>
    <submittedName>
        <fullName evidence="6">Uncharacterized protein</fullName>
    </submittedName>
</protein>
<dbReference type="PROSITE" id="PS50889">
    <property type="entry name" value="S4"/>
    <property type="match status" value="1"/>
</dbReference>
<evidence type="ECO:0000256" key="3">
    <source>
        <dbReference type="SAM" id="MobiDB-lite"/>
    </source>
</evidence>
<dbReference type="CDD" id="cd00165">
    <property type="entry name" value="S4"/>
    <property type="match status" value="1"/>
</dbReference>
<dbReference type="Gene3D" id="3.30.70.1560">
    <property type="entry name" value="Alpha-L RNA-binding motif"/>
    <property type="match status" value="1"/>
</dbReference>
<feature type="compositionally biased region" description="Basic and acidic residues" evidence="3">
    <location>
        <begin position="107"/>
        <end position="122"/>
    </location>
</feature>
<dbReference type="EMBL" id="CDMZ01005056">
    <property type="protein sequence ID" value="CEM51803.1"/>
    <property type="molecule type" value="Genomic_DNA"/>
</dbReference>
<feature type="compositionally biased region" description="Basic and acidic residues" evidence="3">
    <location>
        <begin position="548"/>
        <end position="559"/>
    </location>
</feature>
<proteinExistence type="predicted"/>
<accession>A0A0G4I4I8</accession>
<dbReference type="SUPFAM" id="SSF55174">
    <property type="entry name" value="Alpha-L RNA-binding motif"/>
    <property type="match status" value="1"/>
</dbReference>
<dbReference type="Gene3D" id="3.10.290.10">
    <property type="entry name" value="RNA-binding S4 domain"/>
    <property type="match status" value="1"/>
</dbReference>
<dbReference type="Pfam" id="PF01479">
    <property type="entry name" value="S4"/>
    <property type="match status" value="1"/>
</dbReference>
<evidence type="ECO:0000259" key="5">
    <source>
        <dbReference type="Pfam" id="PF01479"/>
    </source>
</evidence>
<dbReference type="InterPro" id="IPR020103">
    <property type="entry name" value="PsdUridine_synth_cat_dom_sf"/>
</dbReference>
<evidence type="ECO:0000256" key="1">
    <source>
        <dbReference type="ARBA" id="ARBA00023235"/>
    </source>
</evidence>
<reference evidence="6" key="1">
    <citation type="submission" date="2014-11" db="EMBL/GenBank/DDBJ databases">
        <authorList>
            <person name="Otto D Thomas"/>
            <person name="Naeem Raeece"/>
        </authorList>
    </citation>
    <scope>NUCLEOTIDE SEQUENCE</scope>
</reference>
<organism evidence="6">
    <name type="scientific">Chromera velia CCMP2878</name>
    <dbReference type="NCBI Taxonomy" id="1169474"/>
    <lineage>
        <taxon>Eukaryota</taxon>
        <taxon>Sar</taxon>
        <taxon>Alveolata</taxon>
        <taxon>Colpodellida</taxon>
        <taxon>Chromeraceae</taxon>
        <taxon>Chromera</taxon>
    </lineage>
</organism>
<sequence>MNLQRLLCSPLQRYLASIFALSLFVTSFRLSAAMRLDRYLCGSVSLKATRASLLIRHGFVEVDGNVVTSPSWQVFVGLEDVRVRDRRALELYRTEPEENLETAPSTERLETVAEREGKKEAETETGEGQSHSLLLPVPFHRIYMMNKPAGFICERSRYGLSWLYGKGRIGRAEFESQAETLRKEVAQILQQEREKEKEADREGKDKSMNSSSSSSSSSHRPDEAIAMQIDAGELRLAVNGADGVSTDPFPPGTSPADGQRIPEFNSERPLSPSVEGTRERAVKNQTETGTQDEEGEGEKGKKRKNKAPSEPQQHPPSVYDVLPADVMHADLGIFGRLDRDTTGLLLLGTDGGLQAAVMSPSANHSKTYVASLRDHPKFVLQEEAERKFREGLVLGDGSECAPAELLVLEKGEHGATRIQVTLSEGMYHQVKRMVAKVGGNVCSLHRLAIGSLRLDESLQPGEVRELSLDEMKLLREQLPEGARDAKARLRAEKERRVLSNQDGSAGGGEAAASDSAGVVGRLRPPPEQRKGRRVRHPERAESRKKRREEKTEQKRLRKEEKKRRAALLAGEGPNGNIGERREGSQGAASSSSSSSSASAAAAVSSLPATKNVRREEEEEESSEGEEEGDPGPSSRASDGASHSGAESNESE</sequence>
<feature type="region of interest" description="Disordered" evidence="3">
    <location>
        <begin position="240"/>
        <end position="321"/>
    </location>
</feature>
<dbReference type="GO" id="GO:0001522">
    <property type="term" value="P:pseudouridine synthesis"/>
    <property type="evidence" value="ECO:0007669"/>
    <property type="project" value="InterPro"/>
</dbReference>
<dbReference type="SUPFAM" id="SSF55120">
    <property type="entry name" value="Pseudouridine synthase"/>
    <property type="match status" value="1"/>
</dbReference>
<evidence type="ECO:0000259" key="4">
    <source>
        <dbReference type="Pfam" id="PF00849"/>
    </source>
</evidence>
<feature type="domain" description="RNA-binding S4" evidence="5">
    <location>
        <begin position="34"/>
        <end position="74"/>
    </location>
</feature>
<dbReference type="AlphaFoldDB" id="A0A0G4I4I8"/>
<feature type="compositionally biased region" description="Basic residues" evidence="3">
    <location>
        <begin position="530"/>
        <end position="547"/>
    </location>
</feature>
<dbReference type="Pfam" id="PF00849">
    <property type="entry name" value="PseudoU_synth_2"/>
    <property type="match status" value="1"/>
</dbReference>
<feature type="region of interest" description="Disordered" evidence="3">
    <location>
        <begin position="96"/>
        <end position="130"/>
    </location>
</feature>
<dbReference type="PANTHER" id="PTHR47683:SF4">
    <property type="entry name" value="PSEUDOURIDINE SYNTHASE"/>
    <property type="match status" value="1"/>
</dbReference>
<dbReference type="InterPro" id="IPR050343">
    <property type="entry name" value="RsuA_PseudoU_synthase"/>
</dbReference>